<keyword evidence="1" id="KW-1133">Transmembrane helix</keyword>
<keyword evidence="1" id="KW-0472">Membrane</keyword>
<dbReference type="Pfam" id="PF11368">
    <property type="entry name" value="DUF3169"/>
    <property type="match status" value="1"/>
</dbReference>
<feature type="transmembrane region" description="Helical" evidence="1">
    <location>
        <begin position="146"/>
        <end position="171"/>
    </location>
</feature>
<feature type="transmembrane region" description="Helical" evidence="1">
    <location>
        <begin position="224"/>
        <end position="251"/>
    </location>
</feature>
<organism evidence="2 3">
    <name type="scientific">Blautia producta</name>
    <dbReference type="NCBI Taxonomy" id="33035"/>
    <lineage>
        <taxon>Bacteria</taxon>
        <taxon>Bacillati</taxon>
        <taxon>Bacillota</taxon>
        <taxon>Clostridia</taxon>
        <taxon>Lachnospirales</taxon>
        <taxon>Lachnospiraceae</taxon>
        <taxon>Blautia</taxon>
    </lineage>
</organism>
<evidence type="ECO:0000313" key="3">
    <source>
        <dbReference type="Proteomes" id="UP000515789"/>
    </source>
</evidence>
<dbReference type="InterPro" id="IPR021509">
    <property type="entry name" value="DUF3169"/>
</dbReference>
<evidence type="ECO:0000256" key="1">
    <source>
        <dbReference type="SAM" id="Phobius"/>
    </source>
</evidence>
<name>A0A7G5MR28_9FIRM</name>
<feature type="transmembrane region" description="Helical" evidence="1">
    <location>
        <begin position="69"/>
        <end position="90"/>
    </location>
</feature>
<keyword evidence="1" id="KW-0812">Transmembrane</keyword>
<sequence>MRLWRIFFGMWRTRMSKNKNKREKKGYLEFFIVILISALFGGVGAVILEIYDKDVKSIGNLLEDVIGQGAFWVICFLSVVGSLVNIYMVWAVRKRCRTWDGEDDEAAEEIERYNSRCQGVIACCTTIVMVLSGVNIVYIFHRTENMRNIGIMCILFVSYSLWSAFAQNILVEFSKKMNPEKKGNALSLHFTRDWDNSCDEQEKARMYRAAYVVYRKSNWLYSGIFIFLLMLSVVVDIGVLPFLMLGIIWTYQNVLYICNYNKKCK</sequence>
<gene>
    <name evidence="2" type="ORF">E5259_05335</name>
</gene>
<evidence type="ECO:0000313" key="2">
    <source>
        <dbReference type="EMBL" id="QMW77071.1"/>
    </source>
</evidence>
<reference evidence="2 3" key="1">
    <citation type="submission" date="2019-04" db="EMBL/GenBank/DDBJ databases">
        <authorList>
            <person name="Schori C."/>
            <person name="Ahrens C."/>
        </authorList>
    </citation>
    <scope>NUCLEOTIDE SEQUENCE [LARGE SCALE GENOMIC DNA]</scope>
    <source>
        <strain evidence="2 3">DSM 2950</strain>
    </source>
</reference>
<proteinExistence type="predicted"/>
<protein>
    <submittedName>
        <fullName evidence="2">DUF3169 family protein</fullName>
    </submittedName>
</protein>
<feature type="transmembrane region" description="Helical" evidence="1">
    <location>
        <begin position="119"/>
        <end position="140"/>
    </location>
</feature>
<dbReference type="AlphaFoldDB" id="A0A7G5MR28"/>
<dbReference type="Proteomes" id="UP000515789">
    <property type="component" value="Chromosome"/>
</dbReference>
<accession>A0A7G5MR28</accession>
<dbReference type="EMBL" id="CP039126">
    <property type="protein sequence ID" value="QMW77071.1"/>
    <property type="molecule type" value="Genomic_DNA"/>
</dbReference>